<name>A0ABZ0TRM2_9SPHI</name>
<dbReference type="Proteomes" id="UP001324380">
    <property type="component" value="Chromosome"/>
</dbReference>
<sequence length="122" mass="13588">MPRFRLAKKCLSPPRPGALAITRSRSPDTSEPMSSAWHLRQIKDFVLGLGANEFIDYENQIFEDLVSDADVVIDALRDPAHLERSIKLLKNGGRLISLITSFDNADIIKKASAKNFTRFACG</sequence>
<gene>
    <name evidence="1" type="ORF">SNE25_08490</name>
</gene>
<dbReference type="SUPFAM" id="SSF51735">
    <property type="entry name" value="NAD(P)-binding Rossmann-fold domains"/>
    <property type="match status" value="1"/>
</dbReference>
<organism evidence="1 2">
    <name type="scientific">Mucilaginibacter sabulilitoris</name>
    <dbReference type="NCBI Taxonomy" id="1173583"/>
    <lineage>
        <taxon>Bacteria</taxon>
        <taxon>Pseudomonadati</taxon>
        <taxon>Bacteroidota</taxon>
        <taxon>Sphingobacteriia</taxon>
        <taxon>Sphingobacteriales</taxon>
        <taxon>Sphingobacteriaceae</taxon>
        <taxon>Mucilaginibacter</taxon>
    </lineage>
</organism>
<accession>A0ABZ0TRM2</accession>
<proteinExistence type="predicted"/>
<dbReference type="EMBL" id="CP139558">
    <property type="protein sequence ID" value="WPU95559.1"/>
    <property type="molecule type" value="Genomic_DNA"/>
</dbReference>
<evidence type="ECO:0000313" key="1">
    <source>
        <dbReference type="EMBL" id="WPU95559.1"/>
    </source>
</evidence>
<evidence type="ECO:0000313" key="2">
    <source>
        <dbReference type="Proteomes" id="UP001324380"/>
    </source>
</evidence>
<protein>
    <submittedName>
        <fullName evidence="1">Zinc-binding dehydrogenase</fullName>
    </submittedName>
</protein>
<reference evidence="1 2" key="1">
    <citation type="submission" date="2023-11" db="EMBL/GenBank/DDBJ databases">
        <title>Analysis of the Genomes of Mucilaginibacter gossypii cycad 4 and M. sabulilitoris SNA2: microbes with the potential for plant growth promotion.</title>
        <authorList>
            <person name="Hirsch A.M."/>
            <person name="Humm E."/>
            <person name="Rubbi M."/>
            <person name="Del Vecchio G."/>
            <person name="Ha S.M."/>
            <person name="Pellegrini M."/>
            <person name="Gunsalus R.P."/>
        </authorList>
    </citation>
    <scope>NUCLEOTIDE SEQUENCE [LARGE SCALE GENOMIC DNA]</scope>
    <source>
        <strain evidence="1 2">SNA2</strain>
    </source>
</reference>
<dbReference type="RefSeq" id="WP_321564667.1">
    <property type="nucleotide sequence ID" value="NZ_CP139558.1"/>
</dbReference>
<keyword evidence="2" id="KW-1185">Reference proteome</keyword>
<dbReference type="InterPro" id="IPR036291">
    <property type="entry name" value="NAD(P)-bd_dom_sf"/>
</dbReference>
<dbReference type="Gene3D" id="3.40.50.720">
    <property type="entry name" value="NAD(P)-binding Rossmann-like Domain"/>
    <property type="match status" value="1"/>
</dbReference>
<dbReference type="Pfam" id="PF13602">
    <property type="entry name" value="ADH_zinc_N_2"/>
    <property type="match status" value="1"/>
</dbReference>